<dbReference type="RefSeq" id="WP_208354348.1">
    <property type="nucleotide sequence ID" value="NZ_JAALHA020000036.1"/>
</dbReference>
<dbReference type="Gene3D" id="3.40.190.10">
    <property type="entry name" value="Periplasmic binding protein-like II"/>
    <property type="match status" value="1"/>
</dbReference>
<evidence type="ECO:0000313" key="3">
    <source>
        <dbReference type="Proteomes" id="UP000667802"/>
    </source>
</evidence>
<dbReference type="PANTHER" id="PTHR43649:SF12">
    <property type="entry name" value="DIACETYLCHITOBIOSE BINDING PROTEIN DASA"/>
    <property type="match status" value="1"/>
</dbReference>
<evidence type="ECO:0000256" key="1">
    <source>
        <dbReference type="SAM" id="Phobius"/>
    </source>
</evidence>
<keyword evidence="1" id="KW-0472">Membrane</keyword>
<organism evidence="2 3">
    <name type="scientific">Aetokthonos hydrillicola Thurmond2011</name>
    <dbReference type="NCBI Taxonomy" id="2712845"/>
    <lineage>
        <taxon>Bacteria</taxon>
        <taxon>Bacillati</taxon>
        <taxon>Cyanobacteriota</taxon>
        <taxon>Cyanophyceae</taxon>
        <taxon>Nostocales</taxon>
        <taxon>Hapalosiphonaceae</taxon>
        <taxon>Aetokthonos</taxon>
    </lineage>
</organism>
<name>A0AAP5IFZ4_9CYAN</name>
<accession>A0AAP5IFZ4</accession>
<dbReference type="SUPFAM" id="SSF53850">
    <property type="entry name" value="Periplasmic binding protein-like II"/>
    <property type="match status" value="1"/>
</dbReference>
<keyword evidence="1" id="KW-1133">Transmembrane helix</keyword>
<keyword evidence="1" id="KW-0812">Transmembrane</keyword>
<dbReference type="Proteomes" id="UP000667802">
    <property type="component" value="Unassembled WGS sequence"/>
</dbReference>
<dbReference type="InterPro" id="IPR006059">
    <property type="entry name" value="SBP"/>
</dbReference>
<sequence>MSIKKEKNQITEGVNNSKKLQKNYKLVLNRSKIIKISRVHYALIALILSVIIIACTNTSKLNSRTISELPTQSKVLKIWWDKGFNLEEDEALQQLVKNWEKKSGNKIKLSFYTNDELPKKTQRAIKAGKVPDIVMSSSAQREITPRLAWEGKLVDVSDIIEPIKSIYSNGALEDVTFYNNVEKKRAYYALPINQLTIHIFYWRDLLKQAGFRESDIPKDWNGFWEFWKQMQDKLRTQQKQDIYGLGFPQSLGAADTYYLFEQILEANDVELVNSNGQLLLDNPQVRQGIVNSLEWYTKFYKQGYVPRNAVNWLNPDNNRSLLNRAVLMTPNTTLSIPGAVRQDPDTYRNKLGTIEFPNKPSGKPMRHLVTYNAAVLFADSPNQKIAKDFLGYLAQPKTIASYLKASGTRYLPVMTPVWQDPFWTDPADPHRSTAAKTLIHGQTRPFSIVQNPAYSLVLEQNVWGKAINRIAVNGITPKQAADEAIEQIKQIFAQWQ</sequence>
<reference evidence="3" key="1">
    <citation type="journal article" date="2021" name="Science">
        <title>Hunting the eagle killer: A cyanobacterial neurotoxin causes vacuolar myelinopathy.</title>
        <authorList>
            <person name="Breinlinger S."/>
            <person name="Phillips T.J."/>
            <person name="Haram B.N."/>
            <person name="Mares J."/>
            <person name="Martinez Yerena J.A."/>
            <person name="Hrouzek P."/>
            <person name="Sobotka R."/>
            <person name="Henderson W.M."/>
            <person name="Schmieder P."/>
            <person name="Williams S.M."/>
            <person name="Lauderdale J.D."/>
            <person name="Wilde H.D."/>
            <person name="Gerrin W."/>
            <person name="Kust A."/>
            <person name="Washington J.W."/>
            <person name="Wagner C."/>
            <person name="Geier B."/>
            <person name="Liebeke M."/>
            <person name="Enke H."/>
            <person name="Niedermeyer T.H.J."/>
            <person name="Wilde S.B."/>
        </authorList>
    </citation>
    <scope>NUCLEOTIDE SEQUENCE [LARGE SCALE GENOMIC DNA]</scope>
    <source>
        <strain evidence="3">Thurmond2011</strain>
    </source>
</reference>
<gene>
    <name evidence="2" type="ORF">G7B40_039610</name>
</gene>
<dbReference type="Pfam" id="PF13416">
    <property type="entry name" value="SBP_bac_8"/>
    <property type="match status" value="1"/>
</dbReference>
<comment type="caution">
    <text evidence="2">The sequence shown here is derived from an EMBL/GenBank/DDBJ whole genome shotgun (WGS) entry which is preliminary data.</text>
</comment>
<keyword evidence="3" id="KW-1185">Reference proteome</keyword>
<evidence type="ECO:0000313" key="2">
    <source>
        <dbReference type="EMBL" id="MDR9900599.1"/>
    </source>
</evidence>
<dbReference type="InterPro" id="IPR050490">
    <property type="entry name" value="Bact_solute-bd_prot1"/>
</dbReference>
<feature type="transmembrane region" description="Helical" evidence="1">
    <location>
        <begin position="39"/>
        <end position="59"/>
    </location>
</feature>
<dbReference type="AlphaFoldDB" id="A0AAP5IFZ4"/>
<proteinExistence type="predicted"/>
<dbReference type="EMBL" id="JAALHA020000036">
    <property type="protein sequence ID" value="MDR9900599.1"/>
    <property type="molecule type" value="Genomic_DNA"/>
</dbReference>
<dbReference type="PANTHER" id="PTHR43649">
    <property type="entry name" value="ARABINOSE-BINDING PROTEIN-RELATED"/>
    <property type="match status" value="1"/>
</dbReference>
<protein>
    <submittedName>
        <fullName evidence="2">ABC transporter substrate-binding protein</fullName>
    </submittedName>
</protein>